<dbReference type="Proteomes" id="UP000072660">
    <property type="component" value="Unassembled WGS sequence"/>
</dbReference>
<dbReference type="PANTHER" id="PTHR10434">
    <property type="entry name" value="1-ACYL-SN-GLYCEROL-3-PHOSPHATE ACYLTRANSFERASE"/>
    <property type="match status" value="1"/>
</dbReference>
<dbReference type="RefSeq" id="WP_068386809.1">
    <property type="nucleotide sequence ID" value="NZ_LSZO01000017.1"/>
</dbReference>
<dbReference type="InterPro" id="IPR002123">
    <property type="entry name" value="Plipid/glycerol_acylTrfase"/>
</dbReference>
<dbReference type="OrthoDB" id="9796839at2"/>
<feature type="domain" description="Phospholipid/glycerol acyltransferase" evidence="4">
    <location>
        <begin position="41"/>
        <end position="153"/>
    </location>
</feature>
<evidence type="ECO:0000313" key="6">
    <source>
        <dbReference type="Proteomes" id="UP000072660"/>
    </source>
</evidence>
<name>A0A139SXM5_9GAMM</name>
<sequence length="195" mass="22394">MNDAKDSNYRRNRFTEWLGRSTLKLLGWQVSGELPALDKFVLIGAHHTSNWDFVVLLAVKFKLALNARWFGKHTLFRFPFGGLLRRLGGVPIQRHLKQGMVEQAVTEFKTRQQFALAITPEGTRKKVERWKMGFYHIAKGAGVPVILVALDYPGRRVILGPAFYPSDNEAIDMQKILAFYRNFIPKKPEYALTCE</sequence>
<dbReference type="PANTHER" id="PTHR10434:SF9">
    <property type="entry name" value="PHOSPHOLIPID_GLYCEROL ACYLTRANSFERASE DOMAIN-CONTAINING PROTEIN"/>
    <property type="match status" value="1"/>
</dbReference>
<dbReference type="SUPFAM" id="SSF69593">
    <property type="entry name" value="Glycerol-3-phosphate (1)-acyltransferase"/>
    <property type="match status" value="1"/>
</dbReference>
<evidence type="ECO:0000256" key="2">
    <source>
        <dbReference type="ARBA" id="ARBA00022679"/>
    </source>
</evidence>
<comment type="caution">
    <text evidence="5">The sequence shown here is derived from an EMBL/GenBank/DDBJ whole genome shotgun (WGS) entry which is preliminary data.</text>
</comment>
<evidence type="ECO:0000313" key="5">
    <source>
        <dbReference type="EMBL" id="KXU39367.1"/>
    </source>
</evidence>
<keyword evidence="2 5" id="KW-0808">Transferase</keyword>
<gene>
    <name evidence="5" type="ORF">AXE65_09080</name>
</gene>
<keyword evidence="3 5" id="KW-0012">Acyltransferase</keyword>
<comment type="pathway">
    <text evidence="1">Lipid metabolism.</text>
</comment>
<dbReference type="GO" id="GO:0006654">
    <property type="term" value="P:phosphatidic acid biosynthetic process"/>
    <property type="evidence" value="ECO:0007669"/>
    <property type="project" value="TreeGrafter"/>
</dbReference>
<dbReference type="Pfam" id="PF01553">
    <property type="entry name" value="Acyltransferase"/>
    <property type="match status" value="1"/>
</dbReference>
<organism evidence="5 6">
    <name type="scientific">Ventosimonas gracilis</name>
    <dbReference type="NCBI Taxonomy" id="1680762"/>
    <lineage>
        <taxon>Bacteria</taxon>
        <taxon>Pseudomonadati</taxon>
        <taxon>Pseudomonadota</taxon>
        <taxon>Gammaproteobacteria</taxon>
        <taxon>Pseudomonadales</taxon>
        <taxon>Ventosimonadaceae</taxon>
        <taxon>Ventosimonas</taxon>
    </lineage>
</organism>
<dbReference type="CDD" id="cd07988">
    <property type="entry name" value="LPLAT_ABO13168-like"/>
    <property type="match status" value="1"/>
</dbReference>
<protein>
    <submittedName>
        <fullName evidence="5">Acyltransferase</fullName>
    </submittedName>
</protein>
<evidence type="ECO:0000256" key="3">
    <source>
        <dbReference type="ARBA" id="ARBA00023315"/>
    </source>
</evidence>
<dbReference type="EMBL" id="LSZO01000017">
    <property type="protein sequence ID" value="KXU39367.1"/>
    <property type="molecule type" value="Genomic_DNA"/>
</dbReference>
<dbReference type="GO" id="GO:0003841">
    <property type="term" value="F:1-acylglycerol-3-phosphate O-acyltransferase activity"/>
    <property type="evidence" value="ECO:0007669"/>
    <property type="project" value="TreeGrafter"/>
</dbReference>
<proteinExistence type="predicted"/>
<dbReference type="SMART" id="SM00563">
    <property type="entry name" value="PlsC"/>
    <property type="match status" value="1"/>
</dbReference>
<accession>A0A139SXM5</accession>
<reference evidence="5 6" key="1">
    <citation type="submission" date="2016-02" db="EMBL/GenBank/DDBJ databases">
        <authorList>
            <person name="Wen L."/>
            <person name="He K."/>
            <person name="Yang H."/>
        </authorList>
    </citation>
    <scope>NUCLEOTIDE SEQUENCE [LARGE SCALE GENOMIC DNA]</scope>
    <source>
        <strain evidence="5 6">CV58</strain>
    </source>
</reference>
<dbReference type="AlphaFoldDB" id="A0A139SXM5"/>
<evidence type="ECO:0000256" key="1">
    <source>
        <dbReference type="ARBA" id="ARBA00005189"/>
    </source>
</evidence>
<keyword evidence="6" id="KW-1185">Reference proteome</keyword>
<evidence type="ECO:0000259" key="4">
    <source>
        <dbReference type="SMART" id="SM00563"/>
    </source>
</evidence>